<dbReference type="InterPro" id="IPR020027">
    <property type="entry name" value="Pseudamin_synth-assoc_MeTrfase"/>
</dbReference>
<organism evidence="1 2">
    <name type="scientific">Desulfobotulus pelophilus</name>
    <dbReference type="NCBI Taxonomy" id="2823377"/>
    <lineage>
        <taxon>Bacteria</taxon>
        <taxon>Pseudomonadati</taxon>
        <taxon>Thermodesulfobacteriota</taxon>
        <taxon>Desulfobacteria</taxon>
        <taxon>Desulfobacterales</taxon>
        <taxon>Desulfobacteraceae</taxon>
        <taxon>Desulfobotulus</taxon>
    </lineage>
</organism>
<evidence type="ECO:0000313" key="1">
    <source>
        <dbReference type="EMBL" id="MCW7752395.1"/>
    </source>
</evidence>
<dbReference type="Gene3D" id="3.40.50.150">
    <property type="entry name" value="Vaccinia Virus protein VP39"/>
    <property type="match status" value="1"/>
</dbReference>
<dbReference type="SUPFAM" id="SSF53335">
    <property type="entry name" value="S-adenosyl-L-methionine-dependent methyltransferases"/>
    <property type="match status" value="1"/>
</dbReference>
<reference evidence="1 2" key="1">
    <citation type="submission" date="2022-11" db="EMBL/GenBank/DDBJ databases">
        <title>Desulfobotulus tamanensis H1 sp. nov. - anaerobic, alkaliphilic, sulphate reducing bacterium isolated from terrestrial mud volcano.</title>
        <authorList>
            <person name="Frolova A."/>
            <person name="Merkel A.Y."/>
            <person name="Slobodkin A.I."/>
        </authorList>
    </citation>
    <scope>NUCLEOTIDE SEQUENCE [LARGE SCALE GENOMIC DNA]</scope>
    <source>
        <strain evidence="1 2">H1</strain>
    </source>
</reference>
<name>A0ABT3N4L4_9BACT</name>
<keyword evidence="2" id="KW-1185">Reference proteome</keyword>
<gene>
    <name evidence="1" type="ORF">OOT00_00145</name>
</gene>
<proteinExistence type="predicted"/>
<comment type="caution">
    <text evidence="1">The sequence shown here is derived from an EMBL/GenBank/DDBJ whole genome shotgun (WGS) entry which is preliminary data.</text>
</comment>
<accession>A0ABT3N4L4</accession>
<dbReference type="CDD" id="cd02440">
    <property type="entry name" value="AdoMet_MTases"/>
    <property type="match status" value="1"/>
</dbReference>
<protein>
    <recommendedName>
        <fullName evidence="3">Pseudaminic acid biosynthesis-associated methylase</fullName>
    </recommendedName>
</protein>
<dbReference type="RefSeq" id="WP_265423267.1">
    <property type="nucleotide sequence ID" value="NZ_JAPFPW010000001.1"/>
</dbReference>
<evidence type="ECO:0000313" key="2">
    <source>
        <dbReference type="Proteomes" id="UP001209681"/>
    </source>
</evidence>
<dbReference type="NCBIfam" id="TIGR03587">
    <property type="entry name" value="Pse_Me-ase"/>
    <property type="match status" value="1"/>
</dbReference>
<dbReference type="InterPro" id="IPR029063">
    <property type="entry name" value="SAM-dependent_MTases_sf"/>
</dbReference>
<sequence>MTHKKYQTEQEDFWAGSFGTEYIERNRTPQLLASNIHLFSKIIAATKGVNSFLEVGANIGLNIDAINLLCPGKNTSALELNERAFKSLEEKCTGKAYHGSILDLNATEFPNFDFVFTKGVLIHIHPDKLPLVYEKLFTLSSQYICIIEYYNPTPAAVDYRGFQDKLFKRDFAGEILTAYPTTTLVDYGFQYHRDPAFPQDDLSWFLMAKEI</sequence>
<evidence type="ECO:0008006" key="3">
    <source>
        <dbReference type="Google" id="ProtNLM"/>
    </source>
</evidence>
<dbReference type="Proteomes" id="UP001209681">
    <property type="component" value="Unassembled WGS sequence"/>
</dbReference>
<dbReference type="EMBL" id="JAPFPW010000001">
    <property type="protein sequence ID" value="MCW7752395.1"/>
    <property type="molecule type" value="Genomic_DNA"/>
</dbReference>